<feature type="chain" id="PRO_5035990809" description="Nucleotide-diphospho-sugar transferase domain-containing protein" evidence="1">
    <location>
        <begin position="19"/>
        <end position="355"/>
    </location>
</feature>
<dbReference type="EMBL" id="CDSF01000100">
    <property type="protein sequence ID" value="CEP00334.1"/>
    <property type="molecule type" value="Genomic_DNA"/>
</dbReference>
<dbReference type="Proteomes" id="UP000039324">
    <property type="component" value="Unassembled WGS sequence"/>
</dbReference>
<proteinExistence type="predicted"/>
<protein>
    <recommendedName>
        <fullName evidence="6">Nucleotide-diphospho-sugar transferase domain-containing protein</fullName>
    </recommendedName>
</protein>
<dbReference type="EMBL" id="OVEO01000003">
    <property type="protein sequence ID" value="SPQ95111.1"/>
    <property type="molecule type" value="Genomic_DNA"/>
</dbReference>
<evidence type="ECO:0000256" key="1">
    <source>
        <dbReference type="SAM" id="SignalP"/>
    </source>
</evidence>
<name>A0A0G4IYZ9_PLABS</name>
<evidence type="ECO:0008006" key="6">
    <source>
        <dbReference type="Google" id="ProtNLM"/>
    </source>
</evidence>
<dbReference type="AlphaFoldDB" id="A0A0G4IYZ9"/>
<reference evidence="3 5" key="2">
    <citation type="submission" date="2018-03" db="EMBL/GenBank/DDBJ databases">
        <authorList>
            <person name="Fogelqvist J."/>
        </authorList>
    </citation>
    <scope>NUCLEOTIDE SEQUENCE [LARGE SCALE GENOMIC DNA]</scope>
</reference>
<sequence length="355" mass="38581">MTRRRLVFLLVFTLLVTALFNIQLLQIASGDHHGDAAAAVSSEDTVCVENRFAGRLKPSAVVTMVVAPKSLRRMGLSERDANRLRFVMQTWVTVPGANFVVVSNDCPLLKLAAQYGLSTFRLAGNTTAALGIPVRRLLTIAQNAIPAVTPLVGFCNSDIMFDASLERTLRALIGHAAKQQWDNLFVTGRRINVDGELVVTSERSVEERLATLLGDVPAKGQLFQDDAQDYFVLTRSTPLVFACLPRFVVGGIVFDNWLTGLANSHPLVNSVDATATLSAVHINHGTHRHESQQSFLSNINRGVLLDNPYSRGRTTDCPWRAAPSAGGSVAVVPGAIHPPDRMEPFTNYVACAAKR</sequence>
<feature type="signal peptide" evidence="1">
    <location>
        <begin position="1"/>
        <end position="18"/>
    </location>
</feature>
<dbReference type="OrthoDB" id="6046730at2759"/>
<accession>A0A0G4IYZ9</accession>
<evidence type="ECO:0000313" key="5">
    <source>
        <dbReference type="Proteomes" id="UP000290189"/>
    </source>
</evidence>
<keyword evidence="4" id="KW-1185">Reference proteome</keyword>
<reference evidence="2 4" key="1">
    <citation type="submission" date="2015-02" db="EMBL/GenBank/DDBJ databases">
        <authorList>
            <person name="Chooi Y.-H."/>
        </authorList>
    </citation>
    <scope>NUCLEOTIDE SEQUENCE [LARGE SCALE GENOMIC DNA]</scope>
    <source>
        <strain evidence="2">E3</strain>
    </source>
</reference>
<keyword evidence="1" id="KW-0732">Signal</keyword>
<dbReference type="Proteomes" id="UP000290189">
    <property type="component" value="Unassembled WGS sequence"/>
</dbReference>
<gene>
    <name evidence="2" type="ORF">PBRA_008068</name>
    <name evidence="3" type="ORF">PLBR_LOCUS2326</name>
</gene>
<evidence type="ECO:0000313" key="4">
    <source>
        <dbReference type="Proteomes" id="UP000039324"/>
    </source>
</evidence>
<evidence type="ECO:0000313" key="3">
    <source>
        <dbReference type="EMBL" id="SPQ95111.1"/>
    </source>
</evidence>
<evidence type="ECO:0000313" key="2">
    <source>
        <dbReference type="EMBL" id="CEP00334.1"/>
    </source>
</evidence>
<geneLocation type="mitochondrion" evidence="3"/>
<keyword evidence="3" id="KW-0496">Mitochondrion</keyword>
<organism evidence="2 4">
    <name type="scientific">Plasmodiophora brassicae</name>
    <name type="common">Clubroot disease agent</name>
    <dbReference type="NCBI Taxonomy" id="37360"/>
    <lineage>
        <taxon>Eukaryota</taxon>
        <taxon>Sar</taxon>
        <taxon>Rhizaria</taxon>
        <taxon>Endomyxa</taxon>
        <taxon>Phytomyxea</taxon>
        <taxon>Plasmodiophorida</taxon>
        <taxon>Plasmodiophoridae</taxon>
        <taxon>Plasmodiophora</taxon>
    </lineage>
</organism>